<feature type="compositionally biased region" description="Basic and acidic residues" evidence="1">
    <location>
        <begin position="490"/>
        <end position="500"/>
    </location>
</feature>
<dbReference type="OrthoDB" id="5404004at2759"/>
<dbReference type="EMBL" id="QWIP01000081">
    <property type="protein sequence ID" value="RMY74148.1"/>
    <property type="molecule type" value="Genomic_DNA"/>
</dbReference>
<dbReference type="Proteomes" id="UP000269276">
    <property type="component" value="Unassembled WGS sequence"/>
</dbReference>
<accession>A0A3M7EC23</accession>
<evidence type="ECO:0000256" key="1">
    <source>
        <dbReference type="SAM" id="MobiDB-lite"/>
    </source>
</evidence>
<feature type="compositionally biased region" description="Polar residues" evidence="1">
    <location>
        <begin position="439"/>
        <end position="459"/>
    </location>
</feature>
<feature type="region of interest" description="Disordered" evidence="1">
    <location>
        <begin position="345"/>
        <end position="384"/>
    </location>
</feature>
<feature type="compositionally biased region" description="Polar residues" evidence="1">
    <location>
        <begin position="287"/>
        <end position="302"/>
    </location>
</feature>
<evidence type="ECO:0000313" key="2">
    <source>
        <dbReference type="EMBL" id="RMY74148.1"/>
    </source>
</evidence>
<feature type="compositionally biased region" description="Basic and acidic residues" evidence="1">
    <location>
        <begin position="151"/>
        <end position="163"/>
    </location>
</feature>
<feature type="compositionally biased region" description="Basic and acidic residues" evidence="1">
    <location>
        <begin position="513"/>
        <end position="528"/>
    </location>
</feature>
<reference evidence="2 3" key="1">
    <citation type="journal article" date="2018" name="BMC Genomics">
        <title>Genomic evidence for intraspecific hybridization in a clonal and extremely halotolerant yeast.</title>
        <authorList>
            <person name="Gostincar C."/>
            <person name="Stajich J.E."/>
            <person name="Zupancic J."/>
            <person name="Zalar P."/>
            <person name="Gunde-Cimerman N."/>
        </authorList>
    </citation>
    <scope>NUCLEOTIDE SEQUENCE [LARGE SCALE GENOMIC DNA]</scope>
    <source>
        <strain evidence="2 3">EXF-2682</strain>
    </source>
</reference>
<feature type="region of interest" description="Disordered" evidence="1">
    <location>
        <begin position="544"/>
        <end position="563"/>
    </location>
</feature>
<sequence>MPLLKRSKSQKHRSGVEDESVAEHLPALQNEIVENKRKSRFERPQSIFRRSKSASGDTSLSDDLPSVNKTTDPAGGLETLTEADEKYEGGEACQSSAPMPTSLPTPTQLPLPPKSATFYRSHSPLHGSDTESIGIMLGSPRQPPIYSARTQSEEVLVKRETQRRPQPNRAVTTAATGPPPSSLGQMLTPPQTPEARKKKQSWKALGGLFQRVQSKPKVSTPPSDGSTSQRSGMPAPSPSYTQNPSSTPRTPIFSRNMARIEARREAERSSSSVATNHRFHASPHPPRNQSLQPKQHDQSLPGTASPVHAAVSRTPKLDLEIPNAEMERYSVMFEKLLEPRQSILERRQSKARMQEPNFDKSLPKRPQASVDGMPQRSITSPHLRNNFPLKIKVAENQDTEVEEPATAVYQPHSLQRSMTSPPNTMSPVMKKSSRPKPPTLSSTESDRSPNTPLSDENSLPPTPMTVTTVTDDDSFALTSHEPLPSAKSRQKAEEAGRRYDMGTISTGTTYEKSPARDPYERVKSPEDLDRQVVQVSVARQVSVGRARRQVEQATNSAKQPLRPRVVELGKHRKSTMVLIESGDE</sequence>
<feature type="region of interest" description="Disordered" evidence="1">
    <location>
        <begin position="1"/>
        <end position="317"/>
    </location>
</feature>
<name>A0A3M7EC23_HORWE</name>
<dbReference type="AlphaFoldDB" id="A0A3M7EC23"/>
<feature type="compositionally biased region" description="Polar residues" evidence="1">
    <location>
        <begin position="412"/>
        <end position="426"/>
    </location>
</feature>
<gene>
    <name evidence="2" type="ORF">D0863_03417</name>
</gene>
<feature type="compositionally biased region" description="Polar residues" evidence="1">
    <location>
        <begin position="238"/>
        <end position="249"/>
    </location>
</feature>
<comment type="caution">
    <text evidence="2">The sequence shown here is derived from an EMBL/GenBank/DDBJ whole genome shotgun (WGS) entry which is preliminary data.</text>
</comment>
<feature type="compositionally biased region" description="Basic residues" evidence="1">
    <location>
        <begin position="1"/>
        <end position="13"/>
    </location>
</feature>
<proteinExistence type="predicted"/>
<feature type="compositionally biased region" description="Pro residues" evidence="1">
    <location>
        <begin position="101"/>
        <end position="113"/>
    </location>
</feature>
<feature type="compositionally biased region" description="Polar residues" evidence="1">
    <location>
        <begin position="211"/>
        <end position="231"/>
    </location>
</feature>
<feature type="compositionally biased region" description="Polar residues" evidence="1">
    <location>
        <begin position="53"/>
        <end position="71"/>
    </location>
</feature>
<organism evidence="2 3">
    <name type="scientific">Hortaea werneckii</name>
    <name type="common">Black yeast</name>
    <name type="synonym">Cladosporium werneckii</name>
    <dbReference type="NCBI Taxonomy" id="91943"/>
    <lineage>
        <taxon>Eukaryota</taxon>
        <taxon>Fungi</taxon>
        <taxon>Dikarya</taxon>
        <taxon>Ascomycota</taxon>
        <taxon>Pezizomycotina</taxon>
        <taxon>Dothideomycetes</taxon>
        <taxon>Dothideomycetidae</taxon>
        <taxon>Mycosphaerellales</taxon>
        <taxon>Teratosphaeriaceae</taxon>
        <taxon>Hortaea</taxon>
    </lineage>
</organism>
<feature type="compositionally biased region" description="Basic and acidic residues" evidence="1">
    <location>
        <begin position="258"/>
        <end position="268"/>
    </location>
</feature>
<evidence type="ECO:0000313" key="3">
    <source>
        <dbReference type="Proteomes" id="UP000269276"/>
    </source>
</evidence>
<protein>
    <submittedName>
        <fullName evidence="2">Uncharacterized protein</fullName>
    </submittedName>
</protein>
<feature type="region of interest" description="Disordered" evidence="1">
    <location>
        <begin position="396"/>
        <end position="528"/>
    </location>
</feature>